<protein>
    <submittedName>
        <fullName evidence="3">RICIN domain-containing protein</fullName>
    </submittedName>
</protein>
<dbReference type="InterPro" id="IPR035992">
    <property type="entry name" value="Ricin_B-like_lectins"/>
</dbReference>
<keyword evidence="4" id="KW-1185">Reference proteome</keyword>
<sequence length="178" mass="19915">MKTSKLMKLVAVCSAALVCAVLGVASDARADLSSDPNAIYKIVNVNSGKVLDVVRNSTQATYRLHQWEYLGLASQHWRIGSVGTSLPYIMNVNSGMYLEPAARNNGAKIWQMYFSETPQQRWLIVYANGFGPPYRIKNSLTYKDIDVEHNGMGNGDLIHQWDTVEGVQSQLWHIVRVN</sequence>
<dbReference type="Pfam" id="PF14200">
    <property type="entry name" value="RicinB_lectin_2"/>
    <property type="match status" value="1"/>
</dbReference>
<evidence type="ECO:0000259" key="2">
    <source>
        <dbReference type="Pfam" id="PF14200"/>
    </source>
</evidence>
<name>A0ABX7NA99_9BACT</name>
<evidence type="ECO:0000256" key="1">
    <source>
        <dbReference type="SAM" id="SignalP"/>
    </source>
</evidence>
<dbReference type="Gene3D" id="2.80.10.50">
    <property type="match status" value="1"/>
</dbReference>
<dbReference type="InterPro" id="IPR000772">
    <property type="entry name" value="Ricin_B_lectin"/>
</dbReference>
<reference evidence="3 4" key="1">
    <citation type="submission" date="2021-02" db="EMBL/GenBank/DDBJ databases">
        <title>De Novo genome assembly of isolated myxobacteria.</title>
        <authorList>
            <person name="Stevens D.C."/>
        </authorList>
    </citation>
    <scope>NUCLEOTIDE SEQUENCE [LARGE SCALE GENOMIC DNA]</scope>
    <source>
        <strain evidence="3 4">SCHIC003</strain>
    </source>
</reference>
<evidence type="ECO:0000313" key="4">
    <source>
        <dbReference type="Proteomes" id="UP000663090"/>
    </source>
</evidence>
<dbReference type="Proteomes" id="UP000663090">
    <property type="component" value="Chromosome"/>
</dbReference>
<proteinExistence type="predicted"/>
<accession>A0ABX7NA99</accession>
<organism evidence="3 4">
    <name type="scientific">Myxococcus landrumensis</name>
    <dbReference type="NCBI Taxonomy" id="2813577"/>
    <lineage>
        <taxon>Bacteria</taxon>
        <taxon>Pseudomonadati</taxon>
        <taxon>Myxococcota</taxon>
        <taxon>Myxococcia</taxon>
        <taxon>Myxococcales</taxon>
        <taxon>Cystobacterineae</taxon>
        <taxon>Myxococcaceae</taxon>
        <taxon>Myxococcus</taxon>
    </lineage>
</organism>
<keyword evidence="1" id="KW-0732">Signal</keyword>
<evidence type="ECO:0000313" key="3">
    <source>
        <dbReference type="EMBL" id="QSQ15704.1"/>
    </source>
</evidence>
<dbReference type="RefSeq" id="WP_206717396.1">
    <property type="nucleotide sequence ID" value="NZ_CP071091.1"/>
</dbReference>
<dbReference type="EMBL" id="CP071091">
    <property type="protein sequence ID" value="QSQ15704.1"/>
    <property type="molecule type" value="Genomic_DNA"/>
</dbReference>
<gene>
    <name evidence="3" type="ORF">JY572_06465</name>
</gene>
<dbReference type="SUPFAM" id="SSF50370">
    <property type="entry name" value="Ricin B-like lectins"/>
    <property type="match status" value="1"/>
</dbReference>
<feature type="chain" id="PRO_5045973216" evidence="1">
    <location>
        <begin position="31"/>
        <end position="178"/>
    </location>
</feature>
<feature type="signal peptide" evidence="1">
    <location>
        <begin position="1"/>
        <end position="30"/>
    </location>
</feature>
<dbReference type="CDD" id="cd00161">
    <property type="entry name" value="beta-trefoil_Ricin-like"/>
    <property type="match status" value="1"/>
</dbReference>
<feature type="domain" description="Ricin B lectin" evidence="2">
    <location>
        <begin position="37"/>
        <end position="110"/>
    </location>
</feature>